<feature type="domain" description="RAVE complex protein Rav1 C-terminal" evidence="2">
    <location>
        <begin position="711"/>
        <end position="1364"/>
    </location>
</feature>
<dbReference type="InParanoid" id="A0A1Y2AT84"/>
<dbReference type="Proteomes" id="UP000193986">
    <property type="component" value="Unassembled WGS sequence"/>
</dbReference>
<dbReference type="SUPFAM" id="SSF50978">
    <property type="entry name" value="WD40 repeat-like"/>
    <property type="match status" value="1"/>
</dbReference>
<organism evidence="3 4">
    <name type="scientific">Naematelia encephala</name>
    <dbReference type="NCBI Taxonomy" id="71784"/>
    <lineage>
        <taxon>Eukaryota</taxon>
        <taxon>Fungi</taxon>
        <taxon>Dikarya</taxon>
        <taxon>Basidiomycota</taxon>
        <taxon>Agaricomycotina</taxon>
        <taxon>Tremellomycetes</taxon>
        <taxon>Tremellales</taxon>
        <taxon>Naemateliaceae</taxon>
        <taxon>Naematelia</taxon>
    </lineage>
</organism>
<proteinExistence type="predicted"/>
<feature type="region of interest" description="Disordered" evidence="1">
    <location>
        <begin position="1441"/>
        <end position="1472"/>
    </location>
</feature>
<dbReference type="PANTHER" id="PTHR13950">
    <property type="entry name" value="RABCONNECTIN-RELATED"/>
    <property type="match status" value="1"/>
</dbReference>
<evidence type="ECO:0000313" key="3">
    <source>
        <dbReference type="EMBL" id="ORY25155.1"/>
    </source>
</evidence>
<dbReference type="EMBL" id="MCFC01000060">
    <property type="protein sequence ID" value="ORY25155.1"/>
    <property type="molecule type" value="Genomic_DNA"/>
</dbReference>
<evidence type="ECO:0000259" key="2">
    <source>
        <dbReference type="Pfam" id="PF12234"/>
    </source>
</evidence>
<sequence length="1508" mass="168032">MVTLARLPRLNSHSSHQNKPAAGLLMSLRLRQAIPGRPNDGLKQGVDVLAVDGNGFVIYPSGPNVVVLGNDLELSDTLQFWAALPHRAASSSTSSVKGVCCIGKESLIIAWSDIHVVIWQYVISKGRGSWTVHSTMVASAAVSCADFIDGSLVLGTAEGMEFWRTDLKAEVIVWDRLWARPCSSPSRIHVSPEIGHVAWFREGQRSVQILALDRKGLANGVSQELRHPREIEWISWRKAKTQSGDAYLYTITSNSVLRVYSPVLDDPTWFQLLSSSDHRAFVINGSGKKGKEMDQARGAIWVLDADVVRQTLTAEMGRVKEGPKKPSVEIQQALEGLESGEYDLVAWVGKDGRFVLRSIVNMDRRPPTLLKSLPIASTLLLNAVPWSPYAHLLPASSSTRALAVLPPRSSGHIAVCDIDFTDLLSSSASAVIARPSLADPNETVSIHLSQPIDHFVRTPNGRGLLAVGEDGESSAWQKEKRGKMSKTQRLGKALLGKGLWNAKHKPHRAAVFAKGRAMVFCDCGDSGEAKIILRHLDEGSTQPTEGITLHHFERDAGDDVEMLLAVSDIDDGHSGKGRRTQRAFVMAVTRHGQAWVWLVESRWATEPGETERGDIPTITLVSQHRLPVDIGDGTSDRPLHILPVDPMGWHTSVIDWTTNTPLQDMVLTISEEGVLEFWTPQLGHHYAFESGHANGHTAGDHCSNGDMLHGDLPWSRSGVVHTDKRNVIMARCSSRKKTALVTCSSDTYEITIWDSNVSEFSTGLELIHTFEPGEVIQDLDWTTTTDLQSVLAVGFAHQVVLVCEQRMSYVESNPGWAPFLIVNMEQYTTVPINDSIWLAGGSLAVGAGNQIYLFSRFLERDTPTPSPSASAKSVAFDDEPEDIFQLIASQNGPLWDYHPTVLAQCLLWNKLDLVKRILRDLVQSFKDSQQKGRRRLAFKRLEPIEFFSKRIVATAARSARKYDGLFGNDVNDVDDEDPFNLSLVNKLHDYLNESMIMPLSRAEKSMLATIAQATLEVEQQRRSLDISGLRYLISIRIFFNQTQRPSLSGTATPITDTHVTTETSLHGARLSFRNIVWATHSESQEMLLTAATECCLNGKMLWEDAKRYGVFLWLQSTDAIKAQLEVVARNRFMVDENRDPTACSLIFFALGKKKVLHGLWRQAYTHKEQQMMLKFLANDFELDRWKTAAIKNAYALLSKQRYEYAAAFFMLAGNAKDAINVCLRQLEDWQLAIALARVVEGGTDGPLMRWILSDTVIPLAFAGGHRWLATWAFWMLGRRDLAVRVLLSPLAEVAAAWSPEEDVEVGNPENDDPSLLLLFRHLKSKSLQTAKGTSEIPQRTEFGFVLHNARVFFRMGCHSLALDLLRSWSFDRPFFPPPTKRIVSAIVTPSVKSSESPTPVRSSLDSTASFVRPRRPSFMLSNHNRRESMFMDIDVLAEKSEPVSRLPTPPRSESPVFTEEIDEKTANGSEVKQVEKIENEPRKVGNLMKDLKQDVQQGAMEFDMDSFF</sequence>
<gene>
    <name evidence="3" type="ORF">BCR39DRAFT_544764</name>
</gene>
<evidence type="ECO:0000313" key="4">
    <source>
        <dbReference type="Proteomes" id="UP000193986"/>
    </source>
</evidence>
<evidence type="ECO:0000256" key="1">
    <source>
        <dbReference type="SAM" id="MobiDB-lite"/>
    </source>
</evidence>
<name>A0A1Y2AT84_9TREE</name>
<protein>
    <submittedName>
        <fullName evidence="3">RAVE protein 1 C terminal-domain-containing protein</fullName>
    </submittedName>
</protein>
<dbReference type="InterPro" id="IPR052208">
    <property type="entry name" value="DmX-like/RAVE_component"/>
</dbReference>
<dbReference type="GO" id="GO:0043291">
    <property type="term" value="C:RAVE complex"/>
    <property type="evidence" value="ECO:0007669"/>
    <property type="project" value="TreeGrafter"/>
</dbReference>
<dbReference type="OrthoDB" id="342131at2759"/>
<accession>A0A1Y2AT84</accession>
<dbReference type="GO" id="GO:0007035">
    <property type="term" value="P:vacuolar acidification"/>
    <property type="evidence" value="ECO:0007669"/>
    <property type="project" value="TreeGrafter"/>
</dbReference>
<dbReference type="SUPFAM" id="SSF82171">
    <property type="entry name" value="DPP6 N-terminal domain-like"/>
    <property type="match status" value="1"/>
</dbReference>
<comment type="caution">
    <text evidence="3">The sequence shown here is derived from an EMBL/GenBank/DDBJ whole genome shotgun (WGS) entry which is preliminary data.</text>
</comment>
<dbReference type="Pfam" id="PF12234">
    <property type="entry name" value="Rav1p_C"/>
    <property type="match status" value="1"/>
</dbReference>
<dbReference type="InterPro" id="IPR036322">
    <property type="entry name" value="WD40_repeat_dom_sf"/>
</dbReference>
<dbReference type="FunCoup" id="A0A1Y2AT84">
    <property type="interactions" value="84"/>
</dbReference>
<dbReference type="InterPro" id="IPR022033">
    <property type="entry name" value="Rav1p_C"/>
</dbReference>
<reference evidence="3 4" key="1">
    <citation type="submission" date="2016-07" db="EMBL/GenBank/DDBJ databases">
        <title>Pervasive Adenine N6-methylation of Active Genes in Fungi.</title>
        <authorList>
            <consortium name="DOE Joint Genome Institute"/>
            <person name="Mondo S.J."/>
            <person name="Dannebaum R.O."/>
            <person name="Kuo R.C."/>
            <person name="Labutti K."/>
            <person name="Haridas S."/>
            <person name="Kuo A."/>
            <person name="Salamov A."/>
            <person name="Ahrendt S.R."/>
            <person name="Lipzen A."/>
            <person name="Sullivan W."/>
            <person name="Andreopoulos W.B."/>
            <person name="Clum A."/>
            <person name="Lindquist E."/>
            <person name="Daum C."/>
            <person name="Ramamoorthy G.K."/>
            <person name="Gryganskyi A."/>
            <person name="Culley D."/>
            <person name="Magnuson J.K."/>
            <person name="James T.Y."/>
            <person name="O'Malley M.A."/>
            <person name="Stajich J.E."/>
            <person name="Spatafora J.W."/>
            <person name="Visel A."/>
            <person name="Grigoriev I.V."/>
        </authorList>
    </citation>
    <scope>NUCLEOTIDE SEQUENCE [LARGE SCALE GENOMIC DNA]</scope>
    <source>
        <strain evidence="3 4">68-887.2</strain>
    </source>
</reference>
<dbReference type="PANTHER" id="PTHR13950:SF9">
    <property type="entry name" value="RABCONNECTIN-3A"/>
    <property type="match status" value="1"/>
</dbReference>
<dbReference type="STRING" id="71784.A0A1Y2AT84"/>
<keyword evidence="4" id="KW-1185">Reference proteome</keyword>